<comment type="subcellular location">
    <subcellularLocation>
        <location evidence="9">Mitochondrion matrix</location>
    </subcellularLocation>
</comment>
<evidence type="ECO:0000313" key="10">
    <source>
        <dbReference type="EMBL" id="ORY24614.1"/>
    </source>
</evidence>
<feature type="chain" id="PRO_5023553954" description="Arginine biosynthesis bifunctional protein ArgJ beta chain" evidence="9">
    <location>
        <begin position="231"/>
        <end position="456"/>
    </location>
</feature>
<evidence type="ECO:0000256" key="1">
    <source>
        <dbReference type="ARBA" id="ARBA00006774"/>
    </source>
</evidence>
<name>A0A1Y2AQ65_9FUNG</name>
<feature type="binding site" evidence="9">
    <location>
        <position position="451"/>
    </location>
    <ligand>
        <name>substrate</name>
    </ligand>
</feature>
<comment type="similarity">
    <text evidence="1 9">Belongs to the ArgJ family.</text>
</comment>
<keyword evidence="5 9" id="KW-0068">Autocatalytic cleavage</keyword>
<dbReference type="EMBL" id="MCOG01000220">
    <property type="protein sequence ID" value="ORY24614.1"/>
    <property type="molecule type" value="Genomic_DNA"/>
</dbReference>
<keyword evidence="8 9" id="KW-0012">Acyltransferase</keyword>
<feature type="binding site" evidence="9">
    <location>
        <position position="231"/>
    </location>
    <ligand>
        <name>substrate</name>
    </ligand>
</feature>
<dbReference type="GO" id="GO:0004042">
    <property type="term" value="F:L-glutamate N-acetyltransferase activity"/>
    <property type="evidence" value="ECO:0007669"/>
    <property type="project" value="UniProtKB-UniRule"/>
</dbReference>
<evidence type="ECO:0000256" key="3">
    <source>
        <dbReference type="ARBA" id="ARBA00022605"/>
    </source>
</evidence>
<protein>
    <recommendedName>
        <fullName evidence="9">Arginine biosynthesis bifunctional protein ArgJ, mitochondrial</fullName>
    </recommendedName>
    <domain>
        <recommendedName>
            <fullName evidence="9">Glutamate N-acetyltransferase</fullName>
            <shortName evidence="9">GAT</shortName>
            <ecNumber evidence="9">2.3.1.35</ecNumber>
        </recommendedName>
        <alternativeName>
            <fullName evidence="9">Ornithine acetyltransferase</fullName>
            <shortName evidence="9">OATase</shortName>
        </alternativeName>
        <alternativeName>
            <fullName evidence="9">Ornithine transacetylase</fullName>
        </alternativeName>
    </domain>
    <domain>
        <recommendedName>
            <fullName evidence="9">Amino-acid acetyltransferase</fullName>
            <ecNumber evidence="9">2.3.1.1</ecNumber>
        </recommendedName>
        <alternativeName>
            <fullName evidence="9">N-acetylglutamate synthase</fullName>
            <shortName evidence="9">AGS</shortName>
        </alternativeName>
    </domain>
    <component>
        <recommendedName>
            <fullName evidence="9">Arginine biosynthesis bifunctional protein ArgJ alpha chain</fullName>
        </recommendedName>
    </component>
    <component>
        <recommendedName>
            <fullName evidence="9">Arginine biosynthesis bifunctional protein ArgJ beta chain</fullName>
        </recommendedName>
    </component>
</protein>
<dbReference type="NCBIfam" id="TIGR00120">
    <property type="entry name" value="ArgJ"/>
    <property type="match status" value="1"/>
</dbReference>
<keyword evidence="3 9" id="KW-0028">Amino-acid biosynthesis</keyword>
<dbReference type="InterPro" id="IPR042195">
    <property type="entry name" value="ArgJ_beta_C"/>
</dbReference>
<evidence type="ECO:0000256" key="7">
    <source>
        <dbReference type="ARBA" id="ARBA00023268"/>
    </source>
</evidence>
<keyword evidence="6 9" id="KW-0496">Mitochondrion</keyword>
<organism evidence="10 11">
    <name type="scientific">Neocallimastix californiae</name>
    <dbReference type="NCBI Taxonomy" id="1754190"/>
    <lineage>
        <taxon>Eukaryota</taxon>
        <taxon>Fungi</taxon>
        <taxon>Fungi incertae sedis</taxon>
        <taxon>Chytridiomycota</taxon>
        <taxon>Chytridiomycota incertae sedis</taxon>
        <taxon>Neocallimastigomycetes</taxon>
        <taxon>Neocallimastigales</taxon>
        <taxon>Neocallimastigaceae</taxon>
        <taxon>Neocallimastix</taxon>
    </lineage>
</organism>
<dbReference type="InterPro" id="IPR016117">
    <property type="entry name" value="ArgJ-like_dom_sf"/>
</dbReference>
<dbReference type="Gene3D" id="3.10.20.340">
    <property type="entry name" value="ArgJ beta chain, C-terminal domain"/>
    <property type="match status" value="1"/>
</dbReference>
<keyword evidence="2 9" id="KW-0055">Arginine biosynthesis</keyword>
<evidence type="ECO:0000256" key="8">
    <source>
        <dbReference type="ARBA" id="ARBA00023315"/>
    </source>
</evidence>
<evidence type="ECO:0000256" key="5">
    <source>
        <dbReference type="ARBA" id="ARBA00022813"/>
    </source>
</evidence>
<dbReference type="Gene3D" id="3.60.70.12">
    <property type="entry name" value="L-amino peptidase D-ALA esterase/amidase"/>
    <property type="match status" value="1"/>
</dbReference>
<dbReference type="InterPro" id="IPR002813">
    <property type="entry name" value="Arg_biosynth_ArgJ"/>
</dbReference>
<evidence type="ECO:0000313" key="11">
    <source>
        <dbReference type="Proteomes" id="UP000193920"/>
    </source>
</evidence>
<dbReference type="FunFam" id="3.10.20.340:FF:000002">
    <property type="entry name" value="Arginine biosynthesis bifunctional protein ArgJ, mitochondrial"/>
    <property type="match status" value="1"/>
</dbReference>
<dbReference type="FunFam" id="3.60.70.12:FF:000001">
    <property type="entry name" value="Arginine biosynthesis bifunctional protein ArgJ, chloroplastic"/>
    <property type="match status" value="1"/>
</dbReference>
<comment type="pathway">
    <text evidence="9">Amino-acid biosynthesis; L-arginine biosynthesis; L-ornithine and N-acetyl-L-glutamate from L-glutamate and N(2)-acetyl-L-ornithine (cyclic): step 1/1.</text>
</comment>
<evidence type="ECO:0000256" key="2">
    <source>
        <dbReference type="ARBA" id="ARBA00022571"/>
    </source>
</evidence>
<comment type="function">
    <text evidence="9">Catalyzes two activities which are involved in the cyclic version of arginine biosynthesis: the synthesis of acetylglutamate from glutamate and acetyl-CoA, and of ornithine by transacetylation between acetylornithine and glutamate.</text>
</comment>
<comment type="catalytic activity">
    <reaction evidence="9">
        <text>L-glutamate + acetyl-CoA = N-acetyl-L-glutamate + CoA + H(+)</text>
        <dbReference type="Rhea" id="RHEA:24292"/>
        <dbReference type="ChEBI" id="CHEBI:15378"/>
        <dbReference type="ChEBI" id="CHEBI:29985"/>
        <dbReference type="ChEBI" id="CHEBI:44337"/>
        <dbReference type="ChEBI" id="CHEBI:57287"/>
        <dbReference type="ChEBI" id="CHEBI:57288"/>
        <dbReference type="EC" id="2.3.1.1"/>
    </reaction>
</comment>
<dbReference type="PANTHER" id="PTHR23100:SF0">
    <property type="entry name" value="ARGININE BIOSYNTHESIS BIFUNCTIONAL PROTEIN ARGJ, MITOCHONDRIAL"/>
    <property type="match status" value="1"/>
</dbReference>
<dbReference type="NCBIfam" id="NF003802">
    <property type="entry name" value="PRK05388.1"/>
    <property type="match status" value="1"/>
</dbReference>
<dbReference type="STRING" id="1754190.A0A1Y2AQ65"/>
<feature type="binding site" evidence="9">
    <location>
        <position position="323"/>
    </location>
    <ligand>
        <name>substrate</name>
    </ligand>
</feature>
<dbReference type="EC" id="2.3.1.35" evidence="9"/>
<comment type="subunit">
    <text evidence="9">Heterodimer of an alpha and a beta chain.</text>
</comment>
<keyword evidence="11" id="KW-1185">Reference proteome</keyword>
<dbReference type="GO" id="GO:0006526">
    <property type="term" value="P:L-arginine biosynthetic process"/>
    <property type="evidence" value="ECO:0007669"/>
    <property type="project" value="UniProtKB-UniRule"/>
</dbReference>
<evidence type="ECO:0000256" key="9">
    <source>
        <dbReference type="HAMAP-Rule" id="MF_03124"/>
    </source>
</evidence>
<dbReference type="UniPathway" id="UPA00068">
    <property type="reaction ID" value="UER00106"/>
</dbReference>
<dbReference type="PANTHER" id="PTHR23100">
    <property type="entry name" value="ARGININE BIOSYNTHESIS BIFUNCTIONAL PROTEIN ARGJ"/>
    <property type="match status" value="1"/>
</dbReference>
<feature type="site" description="Involved in the stabilization of negative charge on the oxyanion by the formation of the oxyanion hole" evidence="9">
    <location>
        <position position="155"/>
    </location>
</feature>
<feature type="site" description="Cleavage; by autolysis" evidence="9">
    <location>
        <begin position="230"/>
        <end position="231"/>
    </location>
</feature>
<evidence type="ECO:0000256" key="6">
    <source>
        <dbReference type="ARBA" id="ARBA00023128"/>
    </source>
</evidence>
<dbReference type="HAMAP" id="MF_01106">
    <property type="entry name" value="ArgJ"/>
    <property type="match status" value="1"/>
</dbReference>
<dbReference type="Pfam" id="PF01960">
    <property type="entry name" value="ArgJ"/>
    <property type="match status" value="1"/>
</dbReference>
<dbReference type="GO" id="GO:0005759">
    <property type="term" value="C:mitochondrial matrix"/>
    <property type="evidence" value="ECO:0007669"/>
    <property type="project" value="UniProtKB-SubCell"/>
</dbReference>
<dbReference type="SUPFAM" id="SSF56266">
    <property type="entry name" value="DmpA/ArgJ-like"/>
    <property type="match status" value="1"/>
</dbReference>
<dbReference type="Proteomes" id="UP000193920">
    <property type="component" value="Unassembled WGS sequence"/>
</dbReference>
<feature type="binding site" evidence="9">
    <location>
        <position position="456"/>
    </location>
    <ligand>
        <name>substrate</name>
    </ligand>
</feature>
<proteinExistence type="inferred from homology"/>
<feature type="binding site" evidence="9">
    <location>
        <position position="193"/>
    </location>
    <ligand>
        <name>substrate</name>
    </ligand>
</feature>
<comment type="catalytic activity">
    <reaction evidence="9">
        <text>N(2)-acetyl-L-ornithine + L-glutamate = N-acetyl-L-glutamate + L-ornithine</text>
        <dbReference type="Rhea" id="RHEA:15349"/>
        <dbReference type="ChEBI" id="CHEBI:29985"/>
        <dbReference type="ChEBI" id="CHEBI:44337"/>
        <dbReference type="ChEBI" id="CHEBI:46911"/>
        <dbReference type="ChEBI" id="CHEBI:57805"/>
        <dbReference type="EC" id="2.3.1.35"/>
    </reaction>
</comment>
<feature type="site" description="Involved in the stabilization of negative charge on the oxyanion by the formation of the oxyanion hole" evidence="9">
    <location>
        <position position="154"/>
    </location>
</feature>
<dbReference type="GO" id="GO:0006592">
    <property type="term" value="P:ornithine biosynthetic process"/>
    <property type="evidence" value="ECO:0007669"/>
    <property type="project" value="EnsemblFungi"/>
</dbReference>
<feature type="binding site" evidence="9">
    <location>
        <position position="220"/>
    </location>
    <ligand>
        <name>substrate</name>
    </ligand>
</feature>
<reference evidence="10 11" key="1">
    <citation type="submission" date="2016-08" db="EMBL/GenBank/DDBJ databases">
        <title>A Parts List for Fungal Cellulosomes Revealed by Comparative Genomics.</title>
        <authorList>
            <consortium name="DOE Joint Genome Institute"/>
            <person name="Haitjema C.H."/>
            <person name="Gilmore S.P."/>
            <person name="Henske J.K."/>
            <person name="Solomon K.V."/>
            <person name="De Groot R."/>
            <person name="Kuo A."/>
            <person name="Mondo S.J."/>
            <person name="Salamov A.A."/>
            <person name="Labutti K."/>
            <person name="Zhao Z."/>
            <person name="Chiniquy J."/>
            <person name="Barry K."/>
            <person name="Brewer H.M."/>
            <person name="Purvine S.O."/>
            <person name="Wright A.T."/>
            <person name="Boxma B."/>
            <person name="Van Alen T."/>
            <person name="Hackstein J.H."/>
            <person name="Baker S.E."/>
            <person name="Grigoriev I.V."/>
            <person name="O'Malley M.A."/>
        </authorList>
    </citation>
    <scope>NUCLEOTIDE SEQUENCE [LARGE SCALE GENOMIC DNA]</scope>
    <source>
        <strain evidence="10 11">G1</strain>
    </source>
</reference>
<keyword evidence="7 9" id="KW-0511">Multifunctional enzyme</keyword>
<comment type="PTM">
    <text evidence="9">The alpha and beta chains are autoproteolytically processed from a single precursor protein within the mitochondrion.</text>
</comment>
<dbReference type="AlphaFoldDB" id="A0A1Y2AQ65"/>
<feature type="active site" description="Nucleophile" evidence="9">
    <location>
        <position position="231"/>
    </location>
</feature>
<evidence type="ECO:0000256" key="4">
    <source>
        <dbReference type="ARBA" id="ARBA00022679"/>
    </source>
</evidence>
<gene>
    <name evidence="10" type="ORF">LY90DRAFT_428446</name>
</gene>
<keyword evidence="4 9" id="KW-0808">Transferase</keyword>
<dbReference type="CDD" id="cd02152">
    <property type="entry name" value="OAT"/>
    <property type="match status" value="1"/>
</dbReference>
<dbReference type="OrthoDB" id="4199794at2759"/>
<accession>A0A1Y2AQ65</accession>
<sequence length="456" mass="49431">MSLFLSTSSLKNKLFQNGKLALNLLNNINFISTESKKRFIPTSGTYPIGFKAGGVHCGLKKDNIKDLALIKSDYPCTGAGIFTTNTFKAAPVVLDRELLSQQPDKQFLGVLINSGCANACTGLNGLKDAREVSKTVTKCSGTTNPSMETLVMSTGVIGKALDMDKIKNGISALFKKVGSSHESWMEAATAIMTTDTIPKLLSNTYRLRNGCEYHIAGLCKGAGMIHPNMATMLSTIYTDARVSEECLKKALNFAADRSFNAISVDGDMSTNDSFCVLANGAAMTGKYADIVIDDPNSEEYLQFQSALTDFATELSKLIVRDGEGATKFITVQVRNARTFKEAKTVCEAIANSSLIKTAVFGEDANWGRIICAVGYSGVNLEANKVSLTLYSADGKKKLAIFKNGEPNDLNEEVASSILKEEEMLFDIDLGLGNEEARMYTCDFSVEYVHINADYRS</sequence>
<comment type="pathway">
    <text evidence="9">Amino-acid biosynthesis; L-arginine biosynthesis; N(2)-acetyl-L-ornithine from L-glutamate: step 1/4.</text>
</comment>
<feature type="chain" id="PRO_5023553953" description="Arginine biosynthesis bifunctional protein ArgJ alpha chain" evidence="9">
    <location>
        <begin position="1"/>
        <end position="230"/>
    </location>
</feature>
<dbReference type="GO" id="GO:0004358">
    <property type="term" value="F:L-glutamate N-acetyltransferase activity, acting on acetyl-L-ornithine as donor"/>
    <property type="evidence" value="ECO:0007669"/>
    <property type="project" value="UniProtKB-UniRule"/>
</dbReference>
<dbReference type="EC" id="2.3.1.1" evidence="9"/>
<comment type="caution">
    <text evidence="10">The sequence shown here is derived from an EMBL/GenBank/DDBJ whole genome shotgun (WGS) entry which is preliminary data.</text>
</comment>